<name>A0A2G9GQE7_9LAMI</name>
<evidence type="ECO:0000256" key="2">
    <source>
        <dbReference type="SAM" id="MobiDB-lite"/>
    </source>
</evidence>
<gene>
    <name evidence="3" type="ORF">CDL12_19943</name>
</gene>
<evidence type="ECO:0000313" key="3">
    <source>
        <dbReference type="EMBL" id="PIN07486.1"/>
    </source>
</evidence>
<feature type="compositionally biased region" description="Basic residues" evidence="2">
    <location>
        <begin position="1"/>
        <end position="10"/>
    </location>
</feature>
<feature type="coiled-coil region" evidence="1">
    <location>
        <begin position="129"/>
        <end position="184"/>
    </location>
</feature>
<feature type="region of interest" description="Disordered" evidence="2">
    <location>
        <begin position="1"/>
        <end position="46"/>
    </location>
</feature>
<comment type="caution">
    <text evidence="3">The sequence shown here is derived from an EMBL/GenBank/DDBJ whole genome shotgun (WGS) entry which is preliminary data.</text>
</comment>
<sequence>MSTTSRRTKWHPPAPSPKILHFPRSRRTRRKQQKSTAHPHRRSNPLLQLEPEYLSSRVNVENLFNQESEAPLILSNSNSKTLAFERRDRVEKVYFGEYNGGFEKEKWMFQAEILRAECNFLRMERELALKKMERNKVKMEKTLRSAVQTLVSGKKKIFEGKNANGVLEKEIEDLSHKLEELQKGSRIKDKEVRKCSNFDQKASLLQHRLENLGELSDTSCLNESQAHDLDKSNDVDELRKNSSCASSASIPKGIQCTFSTRQLHQEPMLHEDNRCSGHCKVIVRKIIEQVRAETEQWSQMQEMLEKVRGEMQELEASRDFWENRAHNGDCEIQSLKHAVEEWKDKAHGYEIKANQLQLELSLLREDLQKSKAELNFRQRREVNLISNPPKEQCGKENQQYLDEKACKFDITKEEMNTEEKKESTQMNDSRPLSLGKQLAKEKRMLLRSLKEKRHAIEKEKSYPNSVGVMQMGRKRSPLKDIGNSSSLARQNGAVFPFDSPERRL</sequence>
<evidence type="ECO:0000313" key="4">
    <source>
        <dbReference type="Proteomes" id="UP000231279"/>
    </source>
</evidence>
<dbReference type="STRING" id="429701.A0A2G9GQE7"/>
<dbReference type="PANTHER" id="PTHR35468:SF1">
    <property type="entry name" value="MYOSIN-LIKE PROTEIN"/>
    <property type="match status" value="1"/>
</dbReference>
<dbReference type="AlphaFoldDB" id="A0A2G9GQE7"/>
<feature type="coiled-coil region" evidence="1">
    <location>
        <begin position="297"/>
        <end position="373"/>
    </location>
</feature>
<reference evidence="4" key="1">
    <citation type="journal article" date="2018" name="Gigascience">
        <title>Genome assembly of the Pink Ipe (Handroanthus impetiginosus, Bignoniaceae), a highly valued, ecologically keystone Neotropical timber forest tree.</title>
        <authorList>
            <person name="Silva-Junior O.B."/>
            <person name="Grattapaglia D."/>
            <person name="Novaes E."/>
            <person name="Collevatti R.G."/>
        </authorList>
    </citation>
    <scope>NUCLEOTIDE SEQUENCE [LARGE SCALE GENOMIC DNA]</scope>
    <source>
        <strain evidence="4">cv. UFG-1</strain>
    </source>
</reference>
<feature type="compositionally biased region" description="Basic residues" evidence="2">
    <location>
        <begin position="21"/>
        <end position="43"/>
    </location>
</feature>
<feature type="region of interest" description="Disordered" evidence="2">
    <location>
        <begin position="476"/>
        <end position="504"/>
    </location>
</feature>
<dbReference type="PANTHER" id="PTHR35468">
    <property type="entry name" value="MYOSIN-LIKE PROTEIN"/>
    <property type="match status" value="1"/>
</dbReference>
<proteinExistence type="predicted"/>
<organism evidence="3 4">
    <name type="scientific">Handroanthus impetiginosus</name>
    <dbReference type="NCBI Taxonomy" id="429701"/>
    <lineage>
        <taxon>Eukaryota</taxon>
        <taxon>Viridiplantae</taxon>
        <taxon>Streptophyta</taxon>
        <taxon>Embryophyta</taxon>
        <taxon>Tracheophyta</taxon>
        <taxon>Spermatophyta</taxon>
        <taxon>Magnoliopsida</taxon>
        <taxon>eudicotyledons</taxon>
        <taxon>Gunneridae</taxon>
        <taxon>Pentapetalae</taxon>
        <taxon>asterids</taxon>
        <taxon>lamiids</taxon>
        <taxon>Lamiales</taxon>
        <taxon>Bignoniaceae</taxon>
        <taxon>Crescentiina</taxon>
        <taxon>Tabebuia alliance</taxon>
        <taxon>Handroanthus</taxon>
    </lineage>
</organism>
<dbReference type="Proteomes" id="UP000231279">
    <property type="component" value="Unassembled WGS sequence"/>
</dbReference>
<protein>
    <submittedName>
        <fullName evidence="3">Uncharacterized protein</fullName>
    </submittedName>
</protein>
<keyword evidence="4" id="KW-1185">Reference proteome</keyword>
<evidence type="ECO:0000256" key="1">
    <source>
        <dbReference type="SAM" id="Coils"/>
    </source>
</evidence>
<dbReference type="OrthoDB" id="1921697at2759"/>
<accession>A0A2G9GQE7</accession>
<dbReference type="EMBL" id="NKXS01004076">
    <property type="protein sequence ID" value="PIN07486.1"/>
    <property type="molecule type" value="Genomic_DNA"/>
</dbReference>
<keyword evidence="1" id="KW-0175">Coiled coil</keyword>